<accession>A0A3L6T3M8</accession>
<sequence length="129" mass="14052">MARKGEEGEVVEGGGRSGMVVRPSEAAGRLCESVEEDHERKKEKRIRIFNGSTLKVMGITPQDGQWSIIGGTGEFIMAQGVIDHKIVQDVPGISRIYELNIHGVYTPMDSSVLECNSWKLGPPQGGIVM</sequence>
<evidence type="ECO:0000313" key="4">
    <source>
        <dbReference type="Proteomes" id="UP000275267"/>
    </source>
</evidence>
<protein>
    <recommendedName>
        <fullName evidence="1">Dirigent protein</fullName>
    </recommendedName>
</protein>
<feature type="region of interest" description="Disordered" evidence="2">
    <location>
        <begin position="1"/>
        <end position="26"/>
    </location>
</feature>
<dbReference type="STRING" id="4540.A0A3L6T3M8"/>
<reference evidence="4" key="1">
    <citation type="journal article" date="2019" name="Nat. Commun.">
        <title>The genome of broomcorn millet.</title>
        <authorList>
            <person name="Zou C."/>
            <person name="Miki D."/>
            <person name="Li D."/>
            <person name="Tang Q."/>
            <person name="Xiao L."/>
            <person name="Rajput S."/>
            <person name="Deng P."/>
            <person name="Jia W."/>
            <person name="Huang R."/>
            <person name="Zhang M."/>
            <person name="Sun Y."/>
            <person name="Hu J."/>
            <person name="Fu X."/>
            <person name="Schnable P.S."/>
            <person name="Li F."/>
            <person name="Zhang H."/>
            <person name="Feng B."/>
            <person name="Zhu X."/>
            <person name="Liu R."/>
            <person name="Schnable J.C."/>
            <person name="Zhu J.-K."/>
            <person name="Zhang H."/>
        </authorList>
    </citation>
    <scope>NUCLEOTIDE SEQUENCE [LARGE SCALE GENOMIC DNA]</scope>
</reference>
<dbReference type="InterPro" id="IPR004265">
    <property type="entry name" value="Dirigent"/>
</dbReference>
<comment type="function">
    <text evidence="1">Dirigent proteins impart stereoselectivity on the phenoxy radical-coupling reaction, yielding optically active lignans from two molecules of coniferyl alcohol in the biosynthesis of lignans, flavonolignans, and alkaloids and thus plays a central role in plant secondary metabolism.</text>
</comment>
<name>A0A3L6T3M8_PANMI</name>
<comment type="subunit">
    <text evidence="1">Homodimer.</text>
</comment>
<dbReference type="AlphaFoldDB" id="A0A3L6T3M8"/>
<comment type="caution">
    <text evidence="3">The sequence shown here is derived from an EMBL/GenBank/DDBJ whole genome shotgun (WGS) entry which is preliminary data.</text>
</comment>
<gene>
    <name evidence="3" type="ORF">C2845_PM05G08520</name>
</gene>
<evidence type="ECO:0000256" key="1">
    <source>
        <dbReference type="RuleBase" id="RU363099"/>
    </source>
</evidence>
<dbReference type="Pfam" id="PF03018">
    <property type="entry name" value="Dirigent"/>
    <property type="match status" value="1"/>
</dbReference>
<organism evidence="3 4">
    <name type="scientific">Panicum miliaceum</name>
    <name type="common">Proso millet</name>
    <name type="synonym">Broomcorn millet</name>
    <dbReference type="NCBI Taxonomy" id="4540"/>
    <lineage>
        <taxon>Eukaryota</taxon>
        <taxon>Viridiplantae</taxon>
        <taxon>Streptophyta</taxon>
        <taxon>Embryophyta</taxon>
        <taxon>Tracheophyta</taxon>
        <taxon>Spermatophyta</taxon>
        <taxon>Magnoliopsida</taxon>
        <taxon>Liliopsida</taxon>
        <taxon>Poales</taxon>
        <taxon>Poaceae</taxon>
        <taxon>PACMAD clade</taxon>
        <taxon>Panicoideae</taxon>
        <taxon>Panicodae</taxon>
        <taxon>Paniceae</taxon>
        <taxon>Panicinae</taxon>
        <taxon>Panicum</taxon>
        <taxon>Panicum sect. Panicum</taxon>
    </lineage>
</organism>
<dbReference type="Proteomes" id="UP000275267">
    <property type="component" value="Unassembled WGS sequence"/>
</dbReference>
<keyword evidence="1" id="KW-0052">Apoplast</keyword>
<keyword evidence="4" id="KW-1185">Reference proteome</keyword>
<comment type="subcellular location">
    <subcellularLocation>
        <location evidence="1">Secreted</location>
        <location evidence="1">Extracellular space</location>
        <location evidence="1">Apoplast</location>
    </subcellularLocation>
</comment>
<dbReference type="EMBL" id="PQIB02000003">
    <property type="protein sequence ID" value="RLN31167.1"/>
    <property type="molecule type" value="Genomic_DNA"/>
</dbReference>
<evidence type="ECO:0000313" key="3">
    <source>
        <dbReference type="EMBL" id="RLN31167.1"/>
    </source>
</evidence>
<proteinExistence type="inferred from homology"/>
<dbReference type="GO" id="GO:0048046">
    <property type="term" value="C:apoplast"/>
    <property type="evidence" value="ECO:0007669"/>
    <property type="project" value="UniProtKB-SubCell"/>
</dbReference>
<evidence type="ECO:0000256" key="2">
    <source>
        <dbReference type="SAM" id="MobiDB-lite"/>
    </source>
</evidence>
<dbReference type="OrthoDB" id="675103at2759"/>
<comment type="similarity">
    <text evidence="1">Belongs to the plant dirigent protein family.</text>
</comment>
<keyword evidence="1" id="KW-0964">Secreted</keyword>